<evidence type="ECO:0000259" key="1">
    <source>
        <dbReference type="Pfam" id="PF13460"/>
    </source>
</evidence>
<dbReference type="InterPro" id="IPR016040">
    <property type="entry name" value="NAD(P)-bd_dom"/>
</dbReference>
<gene>
    <name evidence="2" type="ordered locus">MAV_1850</name>
</gene>
<dbReference type="GO" id="GO:0042602">
    <property type="term" value="F:riboflavin reductase (NADPH) activity"/>
    <property type="evidence" value="ECO:0007669"/>
    <property type="project" value="TreeGrafter"/>
</dbReference>
<dbReference type="InterPro" id="IPR036291">
    <property type="entry name" value="NAD(P)-bd_dom_sf"/>
</dbReference>
<organism evidence="2 3">
    <name type="scientific">Mycobacterium avium (strain 104)</name>
    <dbReference type="NCBI Taxonomy" id="243243"/>
    <lineage>
        <taxon>Bacteria</taxon>
        <taxon>Bacillati</taxon>
        <taxon>Actinomycetota</taxon>
        <taxon>Actinomycetes</taxon>
        <taxon>Mycobacteriales</taxon>
        <taxon>Mycobacteriaceae</taxon>
        <taxon>Mycobacterium</taxon>
        <taxon>Mycobacterium avium complex (MAC)</taxon>
    </lineage>
</organism>
<sequence length="214" mass="22421">MNLRVTVFGATGQIGRFVVADLLADGHAATAYVRNPGKLQVADPHLTVATGELSDAEAVRKAVRGADAVISALGPSLSRRAKGTPVTEGTRNIVAAMQAEHVSRYIGLATPSVPDSRDRPTLKAKILPIIAGTLFPNALGEIVGMTKAVTDSDLAWTIARITSPNNSRPKGTLRVGFLGRDKVGSVMSRADIAAFLVAQLDDETFIRAAPAISN</sequence>
<dbReference type="Gene3D" id="3.40.50.720">
    <property type="entry name" value="NAD(P)-binding Rossmann-like Domain"/>
    <property type="match status" value="1"/>
</dbReference>
<dbReference type="Pfam" id="PF13460">
    <property type="entry name" value="NAD_binding_10"/>
    <property type="match status" value="1"/>
</dbReference>
<proteinExistence type="predicted"/>
<dbReference type="RefSeq" id="WP_011724388.1">
    <property type="nucleotide sequence ID" value="NC_008595.1"/>
</dbReference>
<dbReference type="GO" id="GO:0004074">
    <property type="term" value="F:biliverdin reductase [NAD(P)H] activity"/>
    <property type="evidence" value="ECO:0007669"/>
    <property type="project" value="TreeGrafter"/>
</dbReference>
<dbReference type="Proteomes" id="UP000001574">
    <property type="component" value="Chromosome"/>
</dbReference>
<dbReference type="SUPFAM" id="SSF51735">
    <property type="entry name" value="NAD(P)-binding Rossmann-fold domains"/>
    <property type="match status" value="1"/>
</dbReference>
<dbReference type="PANTHER" id="PTHR43355">
    <property type="entry name" value="FLAVIN REDUCTASE (NADPH)"/>
    <property type="match status" value="1"/>
</dbReference>
<protein>
    <recommendedName>
        <fullName evidence="1">NAD(P)-binding domain-containing protein</fullName>
    </recommendedName>
</protein>
<name>A0A0H3A4J1_MYCA1</name>
<accession>A0A0H3A4J1</accession>
<dbReference type="AlphaFoldDB" id="A0A0H3A4J1"/>
<dbReference type="KEGG" id="mav:MAV_1850"/>
<dbReference type="InterPro" id="IPR051606">
    <property type="entry name" value="Polyketide_Oxido-like"/>
</dbReference>
<evidence type="ECO:0000313" key="3">
    <source>
        <dbReference type="Proteomes" id="UP000001574"/>
    </source>
</evidence>
<dbReference type="HOGENOM" id="CLU_025711_4_3_11"/>
<evidence type="ECO:0000313" key="2">
    <source>
        <dbReference type="EMBL" id="ABK68847.1"/>
    </source>
</evidence>
<dbReference type="EMBL" id="CP000479">
    <property type="protein sequence ID" value="ABK68847.1"/>
    <property type="molecule type" value="Genomic_DNA"/>
</dbReference>
<feature type="domain" description="NAD(P)-binding" evidence="1">
    <location>
        <begin position="9"/>
        <end position="203"/>
    </location>
</feature>
<dbReference type="PANTHER" id="PTHR43355:SF2">
    <property type="entry name" value="FLAVIN REDUCTASE (NADPH)"/>
    <property type="match status" value="1"/>
</dbReference>
<reference evidence="2 3" key="1">
    <citation type="submission" date="2006-10" db="EMBL/GenBank/DDBJ databases">
        <authorList>
            <person name="Fleischmann R.D."/>
            <person name="Dodson R.J."/>
            <person name="Haft D.H."/>
            <person name="Merkel J.S."/>
            <person name="Nelson W.C."/>
            <person name="Fraser C.M."/>
        </authorList>
    </citation>
    <scope>NUCLEOTIDE SEQUENCE [LARGE SCALE GENOMIC DNA]</scope>
    <source>
        <strain evidence="2 3">104</strain>
    </source>
</reference>